<dbReference type="Pfam" id="PF01648">
    <property type="entry name" value="ACPS"/>
    <property type="match status" value="1"/>
</dbReference>
<keyword evidence="1 3" id="KW-0808">Transferase</keyword>
<name>A0AAW5AL65_9NEIS</name>
<sequence length="216" mass="24610">MRNILDFYYAGPDLAGRYRPDTLDGNDLLRLQQHPILSRQTDWLVSRALKAAIRQQHTLSDGVLSHSNGCAVYLTCNVPNQIGVDLEQVKPRNFAAWHDILHADEQHWLQLHSNSPENYHVLWCLKEALIKAANGEWADLAAVGLRYRKRRWLLQAGGQTDWQGSVWLLDCFLLACVHKDAADYRFHGFGAWAEQLPQQYCTFSDGLVCFPNAAQP</sequence>
<reference evidence="3" key="1">
    <citation type="submission" date="2022-01" db="EMBL/GenBank/DDBJ databases">
        <title>Neisseria sp. ZJ104.</title>
        <authorList>
            <person name="Yang C."/>
        </authorList>
    </citation>
    <scope>NUCLEOTIDE SEQUENCE</scope>
    <source>
        <strain evidence="3">ZJ104</strain>
    </source>
</reference>
<dbReference type="RefSeq" id="WP_237090899.1">
    <property type="nucleotide sequence ID" value="NZ_CP116766.1"/>
</dbReference>
<evidence type="ECO:0000256" key="1">
    <source>
        <dbReference type="ARBA" id="ARBA00022679"/>
    </source>
</evidence>
<organism evidence="3 5">
    <name type="scientific">Neisseria lisongii</name>
    <dbReference type="NCBI Taxonomy" id="2912188"/>
    <lineage>
        <taxon>Bacteria</taxon>
        <taxon>Pseudomonadati</taxon>
        <taxon>Pseudomonadota</taxon>
        <taxon>Betaproteobacteria</taxon>
        <taxon>Neisseriales</taxon>
        <taxon>Neisseriaceae</taxon>
        <taxon>Neisseria</taxon>
    </lineage>
</organism>
<dbReference type="SUPFAM" id="SSF56214">
    <property type="entry name" value="4'-phosphopantetheinyl transferase"/>
    <property type="match status" value="1"/>
</dbReference>
<dbReference type="EMBL" id="JAKKDL010000003">
    <property type="protein sequence ID" value="MCF7529239.1"/>
    <property type="molecule type" value="Genomic_DNA"/>
</dbReference>
<evidence type="ECO:0000313" key="6">
    <source>
        <dbReference type="Proteomes" id="UP001221268"/>
    </source>
</evidence>
<evidence type="ECO:0000313" key="4">
    <source>
        <dbReference type="EMBL" id="WCL72036.1"/>
    </source>
</evidence>
<reference evidence="4 6" key="2">
    <citation type="submission" date="2023-01" db="EMBL/GenBank/DDBJ databases">
        <authorList>
            <person name="Yang C."/>
        </authorList>
    </citation>
    <scope>NUCLEOTIDE SEQUENCE [LARGE SCALE GENOMIC DNA]</scope>
    <source>
        <strain evidence="4 6">ZJ106</strain>
    </source>
</reference>
<dbReference type="GO" id="GO:0000287">
    <property type="term" value="F:magnesium ion binding"/>
    <property type="evidence" value="ECO:0007669"/>
    <property type="project" value="InterPro"/>
</dbReference>
<dbReference type="Proteomes" id="UP001201397">
    <property type="component" value="Unassembled WGS sequence"/>
</dbReference>
<evidence type="ECO:0000313" key="5">
    <source>
        <dbReference type="Proteomes" id="UP001201397"/>
    </source>
</evidence>
<accession>A0AAW5AL65</accession>
<dbReference type="InterPro" id="IPR008278">
    <property type="entry name" value="4-PPantetheinyl_Trfase_dom"/>
</dbReference>
<dbReference type="EMBL" id="CP116766">
    <property type="protein sequence ID" value="WCL72036.1"/>
    <property type="molecule type" value="Genomic_DNA"/>
</dbReference>
<dbReference type="AlphaFoldDB" id="A0AAW5AL65"/>
<protein>
    <submittedName>
        <fullName evidence="3">4'-phosphopantetheinyl transferase superfamily protein</fullName>
    </submittedName>
</protein>
<dbReference type="Proteomes" id="UP001221268">
    <property type="component" value="Chromosome"/>
</dbReference>
<evidence type="ECO:0000313" key="3">
    <source>
        <dbReference type="EMBL" id="MCF7529239.1"/>
    </source>
</evidence>
<proteinExistence type="predicted"/>
<dbReference type="GO" id="GO:0008897">
    <property type="term" value="F:holo-[acyl-carrier-protein] synthase activity"/>
    <property type="evidence" value="ECO:0007669"/>
    <property type="project" value="InterPro"/>
</dbReference>
<feature type="domain" description="4'-phosphopantetheinyl transferase" evidence="2">
    <location>
        <begin position="81"/>
        <end position="134"/>
    </location>
</feature>
<dbReference type="InterPro" id="IPR037143">
    <property type="entry name" value="4-PPantetheinyl_Trfase_dom_sf"/>
</dbReference>
<dbReference type="Gene3D" id="3.90.470.20">
    <property type="entry name" value="4'-phosphopantetheinyl transferase domain"/>
    <property type="match status" value="2"/>
</dbReference>
<gene>
    <name evidence="3" type="ORF">L4H06_03205</name>
    <name evidence="4" type="ORF">PJU73_02665</name>
</gene>
<evidence type="ECO:0000259" key="2">
    <source>
        <dbReference type="Pfam" id="PF01648"/>
    </source>
</evidence>
<keyword evidence="6" id="KW-1185">Reference proteome</keyword>